<name>A0A1M7FYJ2_9FIRM</name>
<dbReference type="RefSeq" id="WP_073282941.1">
    <property type="nucleotide sequence ID" value="NZ_FRCP01000006.1"/>
</dbReference>
<dbReference type="InterPro" id="IPR037126">
    <property type="entry name" value="PdaC/RsiV-like_sf"/>
</dbReference>
<feature type="region of interest" description="Disordered" evidence="1">
    <location>
        <begin position="29"/>
        <end position="69"/>
    </location>
</feature>
<dbReference type="Pfam" id="PF13739">
    <property type="entry name" value="PdaC"/>
    <property type="match status" value="1"/>
</dbReference>
<feature type="chain" id="PRO_5038632121" description="DUF3298 domain-containing protein" evidence="2">
    <location>
        <begin position="21"/>
        <end position="318"/>
    </location>
</feature>
<feature type="compositionally biased region" description="Acidic residues" evidence="1">
    <location>
        <begin position="41"/>
        <end position="54"/>
    </location>
</feature>
<dbReference type="Proteomes" id="UP000184038">
    <property type="component" value="Unassembled WGS sequence"/>
</dbReference>
<feature type="domain" description="DUF3298" evidence="3">
    <location>
        <begin position="229"/>
        <end position="297"/>
    </location>
</feature>
<feature type="domain" description="Deacetylase PdaC" evidence="4">
    <location>
        <begin position="111"/>
        <end position="203"/>
    </location>
</feature>
<evidence type="ECO:0000259" key="4">
    <source>
        <dbReference type="Pfam" id="PF13739"/>
    </source>
</evidence>
<reference evidence="5 6" key="1">
    <citation type="submission" date="2016-11" db="EMBL/GenBank/DDBJ databases">
        <authorList>
            <person name="Jaros S."/>
            <person name="Januszkiewicz K."/>
            <person name="Wedrychowicz H."/>
        </authorList>
    </citation>
    <scope>NUCLEOTIDE SEQUENCE [LARGE SCALE GENOMIC DNA]</scope>
    <source>
        <strain evidence="5 6">DSM 15930</strain>
    </source>
</reference>
<gene>
    <name evidence="5" type="ORF">SAMN02746066_00717</name>
</gene>
<feature type="signal peptide" evidence="2">
    <location>
        <begin position="1"/>
        <end position="20"/>
    </location>
</feature>
<protein>
    <recommendedName>
        <fullName evidence="7">DUF3298 domain-containing protein</fullName>
    </recommendedName>
</protein>
<dbReference type="Pfam" id="PF11738">
    <property type="entry name" value="DUF3298"/>
    <property type="match status" value="1"/>
</dbReference>
<proteinExistence type="predicted"/>
<dbReference type="InterPro" id="IPR025303">
    <property type="entry name" value="PdaC"/>
</dbReference>
<dbReference type="PROSITE" id="PS51257">
    <property type="entry name" value="PROKAR_LIPOPROTEIN"/>
    <property type="match status" value="1"/>
</dbReference>
<dbReference type="AlphaFoldDB" id="A0A1M7FYJ2"/>
<keyword evidence="6" id="KW-1185">Reference proteome</keyword>
<dbReference type="Gene3D" id="3.90.640.20">
    <property type="entry name" value="Heat-shock cognate protein, ATPase"/>
    <property type="match status" value="1"/>
</dbReference>
<evidence type="ECO:0000313" key="6">
    <source>
        <dbReference type="Proteomes" id="UP000184038"/>
    </source>
</evidence>
<evidence type="ECO:0000259" key="3">
    <source>
        <dbReference type="Pfam" id="PF11738"/>
    </source>
</evidence>
<dbReference type="OrthoDB" id="2002038at2"/>
<evidence type="ECO:0008006" key="7">
    <source>
        <dbReference type="Google" id="ProtNLM"/>
    </source>
</evidence>
<dbReference type="Gene3D" id="3.30.565.40">
    <property type="entry name" value="Fervidobacterium nodosum Rt17-B1 like"/>
    <property type="match status" value="1"/>
</dbReference>
<accession>A0A1M7FYJ2</accession>
<dbReference type="InterPro" id="IPR021729">
    <property type="entry name" value="DUF3298"/>
</dbReference>
<keyword evidence="2" id="KW-0732">Signal</keyword>
<sequence length="318" mass="36354">MRKSKSFMLMLILMSILLIGCRSNYHTGANTVDTKEQTPDTTEETPETTEETSDTTEKPSNTTEQTKREIPYTRFENCLYVWEDKANPALLRGYVTLSENIENKTYYYGETDSKLLEKKANYPDVVDESHSKIKKAVEEETKRLREMFEARVKEALDSANSIAQGGSIAPYEFDNTWQVIRNDEKMLTIVSSIYSYAGGAHPNLYKEVTSYDPIKGNKLTIESITTNEKEFRQFVEDALNAYVVDNNCSDYLFGENGYKEAFKNWDKNWWIINGYLFVGFNTYDIAPYVAGPLVIPVDLTKAMDLLNDYGKSLVNVAD</sequence>
<evidence type="ECO:0000313" key="5">
    <source>
        <dbReference type="EMBL" id="SHM09056.1"/>
    </source>
</evidence>
<dbReference type="STRING" id="1120996.SAMN02746066_00717"/>
<evidence type="ECO:0000256" key="1">
    <source>
        <dbReference type="SAM" id="MobiDB-lite"/>
    </source>
</evidence>
<evidence type="ECO:0000256" key="2">
    <source>
        <dbReference type="SAM" id="SignalP"/>
    </source>
</evidence>
<organism evidence="5 6">
    <name type="scientific">Anaerosporobacter mobilis DSM 15930</name>
    <dbReference type="NCBI Taxonomy" id="1120996"/>
    <lineage>
        <taxon>Bacteria</taxon>
        <taxon>Bacillati</taxon>
        <taxon>Bacillota</taxon>
        <taxon>Clostridia</taxon>
        <taxon>Lachnospirales</taxon>
        <taxon>Lachnospiraceae</taxon>
        <taxon>Anaerosporobacter</taxon>
    </lineage>
</organism>
<dbReference type="EMBL" id="FRCP01000006">
    <property type="protein sequence ID" value="SHM09056.1"/>
    <property type="molecule type" value="Genomic_DNA"/>
</dbReference>